<name>W4JWH3_HETIT</name>
<evidence type="ECO:0000313" key="2">
    <source>
        <dbReference type="EMBL" id="ETW77440.1"/>
    </source>
</evidence>
<dbReference type="GO" id="GO:0061503">
    <property type="term" value="F:tRNA threonylcarbamoyladenosine dehydratase"/>
    <property type="evidence" value="ECO:0007669"/>
    <property type="project" value="TreeGrafter"/>
</dbReference>
<dbReference type="Gene3D" id="3.40.50.720">
    <property type="entry name" value="NAD(P)-binding Rossmann-like Domain"/>
    <property type="match status" value="1"/>
</dbReference>
<protein>
    <recommendedName>
        <fullName evidence="1">THIF-type NAD/FAD binding fold domain-containing protein</fullName>
    </recommendedName>
</protein>
<feature type="domain" description="THIF-type NAD/FAD binding fold" evidence="1">
    <location>
        <begin position="2"/>
        <end position="238"/>
    </location>
</feature>
<proteinExistence type="predicted"/>
<dbReference type="GO" id="GO:0005741">
    <property type="term" value="C:mitochondrial outer membrane"/>
    <property type="evidence" value="ECO:0007669"/>
    <property type="project" value="TreeGrafter"/>
</dbReference>
<dbReference type="EMBL" id="KI925463">
    <property type="protein sequence ID" value="ETW77440.1"/>
    <property type="molecule type" value="Genomic_DNA"/>
</dbReference>
<dbReference type="KEGG" id="hir:HETIRDRAFT_37184"/>
<reference evidence="2 3" key="1">
    <citation type="journal article" date="2012" name="New Phytol.">
        <title>Insight into trade-off between wood decay and parasitism from the genome of a fungal forest pathogen.</title>
        <authorList>
            <person name="Olson A."/>
            <person name="Aerts A."/>
            <person name="Asiegbu F."/>
            <person name="Belbahri L."/>
            <person name="Bouzid O."/>
            <person name="Broberg A."/>
            <person name="Canback B."/>
            <person name="Coutinho P.M."/>
            <person name="Cullen D."/>
            <person name="Dalman K."/>
            <person name="Deflorio G."/>
            <person name="van Diepen L.T."/>
            <person name="Dunand C."/>
            <person name="Duplessis S."/>
            <person name="Durling M."/>
            <person name="Gonthier P."/>
            <person name="Grimwood J."/>
            <person name="Fossdal C.G."/>
            <person name="Hansson D."/>
            <person name="Henrissat B."/>
            <person name="Hietala A."/>
            <person name="Himmelstrand K."/>
            <person name="Hoffmeister D."/>
            <person name="Hogberg N."/>
            <person name="James T.Y."/>
            <person name="Karlsson M."/>
            <person name="Kohler A."/>
            <person name="Kues U."/>
            <person name="Lee Y.H."/>
            <person name="Lin Y.C."/>
            <person name="Lind M."/>
            <person name="Lindquist E."/>
            <person name="Lombard V."/>
            <person name="Lucas S."/>
            <person name="Lunden K."/>
            <person name="Morin E."/>
            <person name="Murat C."/>
            <person name="Park J."/>
            <person name="Raffaello T."/>
            <person name="Rouze P."/>
            <person name="Salamov A."/>
            <person name="Schmutz J."/>
            <person name="Solheim H."/>
            <person name="Stahlberg J."/>
            <person name="Velez H."/>
            <person name="de Vries R.P."/>
            <person name="Wiebenga A."/>
            <person name="Woodward S."/>
            <person name="Yakovlev I."/>
            <person name="Garbelotto M."/>
            <person name="Martin F."/>
            <person name="Grigoriev I.V."/>
            <person name="Stenlid J."/>
        </authorList>
    </citation>
    <scope>NUCLEOTIDE SEQUENCE [LARGE SCALE GENOMIC DNA]</scope>
    <source>
        <strain evidence="2 3">TC 32-1</strain>
    </source>
</reference>
<organism evidence="2 3">
    <name type="scientific">Heterobasidion irregulare (strain TC 32-1)</name>
    <dbReference type="NCBI Taxonomy" id="747525"/>
    <lineage>
        <taxon>Eukaryota</taxon>
        <taxon>Fungi</taxon>
        <taxon>Dikarya</taxon>
        <taxon>Basidiomycota</taxon>
        <taxon>Agaricomycotina</taxon>
        <taxon>Agaricomycetes</taxon>
        <taxon>Russulales</taxon>
        <taxon>Bondarzewiaceae</taxon>
        <taxon>Heterobasidion</taxon>
        <taxon>Heterobasidion annosum species complex</taxon>
    </lineage>
</organism>
<evidence type="ECO:0000259" key="1">
    <source>
        <dbReference type="Pfam" id="PF00899"/>
    </source>
</evidence>
<dbReference type="InterPro" id="IPR045886">
    <property type="entry name" value="ThiF/MoeB/HesA"/>
</dbReference>
<dbReference type="STRING" id="747525.W4JWH3"/>
<dbReference type="GO" id="GO:0061504">
    <property type="term" value="P:cyclic threonylcarbamoyladenosine biosynthetic process"/>
    <property type="evidence" value="ECO:0007669"/>
    <property type="project" value="TreeGrafter"/>
</dbReference>
<dbReference type="GO" id="GO:0008641">
    <property type="term" value="F:ubiquitin-like modifier activating enzyme activity"/>
    <property type="evidence" value="ECO:0007669"/>
    <property type="project" value="InterPro"/>
</dbReference>
<dbReference type="InParanoid" id="W4JWH3"/>
<evidence type="ECO:0000313" key="3">
    <source>
        <dbReference type="Proteomes" id="UP000030671"/>
    </source>
</evidence>
<dbReference type="InterPro" id="IPR035985">
    <property type="entry name" value="Ubiquitin-activating_enz"/>
</dbReference>
<dbReference type="GeneID" id="20671843"/>
<dbReference type="Pfam" id="PF00899">
    <property type="entry name" value="ThiF"/>
    <property type="match status" value="1"/>
</dbReference>
<dbReference type="FunCoup" id="W4JWH3">
    <property type="interactions" value="34"/>
</dbReference>
<dbReference type="SUPFAM" id="SSF69572">
    <property type="entry name" value="Activating enzymes of the ubiquitin-like proteins"/>
    <property type="match status" value="1"/>
</dbReference>
<keyword evidence="3" id="KW-1185">Reference proteome</keyword>
<dbReference type="PANTHER" id="PTHR43267:SF2">
    <property type="entry name" value="TRNA THREONYLCARBAMOYLADENOSINE DEHYDRATASE 1-RELATED"/>
    <property type="match status" value="1"/>
</dbReference>
<gene>
    <name evidence="2" type="ORF">HETIRDRAFT_37184</name>
</gene>
<dbReference type="PANTHER" id="PTHR43267">
    <property type="entry name" value="TRNA THREONYLCARBAMOYLADENOSINE DEHYDRATASE"/>
    <property type="match status" value="1"/>
</dbReference>
<accession>W4JWH3</accession>
<dbReference type="Proteomes" id="UP000030671">
    <property type="component" value="Unassembled WGS sequence"/>
</dbReference>
<dbReference type="CDD" id="cd00755">
    <property type="entry name" value="YgdL_like"/>
    <property type="match status" value="1"/>
</dbReference>
<sequence>MSKIRKGSVVVVGCGGVGSWAAVMLVRSGVSKIRLIDFDYVTLSSLNRHSTATLADVGTPKVHCVGHALRQMAKFVDVDARVELWRAQDGAALLEGADWVIDAIDNIGTKVELLKYCVEHNIKVFSSMGASTKSDPTRIQIADISDTIYDPLARTVRQRLRAAGIREGVPVVYSTEVPGDVGLLPLPEEQFAKGKVGELATMDDFRVRILPVLGPLPAIFGLNAATYIICELAGKPLERPMPVKHRKKLYDRLWKDLLAREGRIAGRQINNLPFSISDIGVVFEDIALARSIVPPHATCARATLARWDPLRPLSMENVVVFEGKEAERHMREVFGVSPDEKVSFEDGETLEEVAGELEMVDALGGKLTKERTIKRPEEFWGEKVTAVVKARIDEAIRYRKWVV</sequence>
<dbReference type="RefSeq" id="XP_009550465.1">
    <property type="nucleotide sequence ID" value="XM_009552170.1"/>
</dbReference>
<dbReference type="eggNOG" id="KOG2018">
    <property type="taxonomic scope" value="Eukaryota"/>
</dbReference>
<dbReference type="OrthoDB" id="10265862at2759"/>
<dbReference type="InterPro" id="IPR000594">
    <property type="entry name" value="ThiF_NAD_FAD-bd"/>
</dbReference>
<dbReference type="AlphaFoldDB" id="W4JWH3"/>
<dbReference type="HOGENOM" id="CLU_013325_9_3_1"/>